<gene>
    <name evidence="3" type="ORF">T440DRAFT_483471</name>
</gene>
<feature type="region of interest" description="Disordered" evidence="1">
    <location>
        <begin position="1"/>
        <end position="67"/>
    </location>
</feature>
<sequence>MSPTRLSTPPPREIKTNPDKHWAPSSPAFPGTMKSNSAIAGPEHALVPPSPGATGFDTSSHGKDQAAARKLRANTGAGVKRNRHAKSNSFRFLDLPGEIRNLIYDHTRSNPKQALLVHRPRLASLRARTRQDRSRPLASEIEGHEHDKELELVKYHRTMYPNDKVGSLARDSNRPFFGLTQVCQSIRQEFRPIYLRRQEIGMDLTEIVKYLQTFYADARERLDNLEAPGTRKHDLPFTGNLTIAVGDRANATERAADGVDVYPMLDLWANSYKIEAGFGRYLRNHYVPESDGEAKDLYRLFGRRVLPNRMCSTMNGRWRSILRSRSLAAILVHRQHTRPTTPMTMPGGGLPQVTYPPLAGNGAYIHIVFKKAFAEPWMTAFESAVPTNWLDDHGFYLMEYYDVKVGIEQ</sequence>
<evidence type="ECO:0000313" key="3">
    <source>
        <dbReference type="EMBL" id="KAF2845300.1"/>
    </source>
</evidence>
<proteinExistence type="predicted"/>
<evidence type="ECO:0000313" key="4">
    <source>
        <dbReference type="Proteomes" id="UP000799423"/>
    </source>
</evidence>
<name>A0A6A7APR9_9PLEO</name>
<evidence type="ECO:0000256" key="1">
    <source>
        <dbReference type="SAM" id="MobiDB-lite"/>
    </source>
</evidence>
<dbReference type="Pfam" id="PF13013">
    <property type="entry name" value="F-box-like_2"/>
    <property type="match status" value="1"/>
</dbReference>
<dbReference type="EMBL" id="MU006349">
    <property type="protein sequence ID" value="KAF2845300.1"/>
    <property type="molecule type" value="Genomic_DNA"/>
</dbReference>
<evidence type="ECO:0000259" key="2">
    <source>
        <dbReference type="Pfam" id="PF13013"/>
    </source>
</evidence>
<organism evidence="3 4">
    <name type="scientific">Plenodomus tracheiphilus IPT5</name>
    <dbReference type="NCBI Taxonomy" id="1408161"/>
    <lineage>
        <taxon>Eukaryota</taxon>
        <taxon>Fungi</taxon>
        <taxon>Dikarya</taxon>
        <taxon>Ascomycota</taxon>
        <taxon>Pezizomycotina</taxon>
        <taxon>Dothideomycetes</taxon>
        <taxon>Pleosporomycetidae</taxon>
        <taxon>Pleosporales</taxon>
        <taxon>Pleosporineae</taxon>
        <taxon>Leptosphaeriaceae</taxon>
        <taxon>Plenodomus</taxon>
    </lineage>
</organism>
<dbReference type="InterPro" id="IPR001810">
    <property type="entry name" value="F-box_dom"/>
</dbReference>
<dbReference type="AlphaFoldDB" id="A0A6A7APR9"/>
<accession>A0A6A7APR9</accession>
<feature type="compositionally biased region" description="Basic and acidic residues" evidence="1">
    <location>
        <begin position="12"/>
        <end position="22"/>
    </location>
</feature>
<protein>
    <recommendedName>
        <fullName evidence="2">F-box domain-containing protein</fullName>
    </recommendedName>
</protein>
<keyword evidence="4" id="KW-1185">Reference proteome</keyword>
<dbReference type="PANTHER" id="PTHR42085">
    <property type="entry name" value="F-BOX DOMAIN-CONTAINING PROTEIN"/>
    <property type="match status" value="1"/>
</dbReference>
<dbReference type="Proteomes" id="UP000799423">
    <property type="component" value="Unassembled WGS sequence"/>
</dbReference>
<reference evidence="3" key="1">
    <citation type="submission" date="2020-01" db="EMBL/GenBank/DDBJ databases">
        <authorList>
            <consortium name="DOE Joint Genome Institute"/>
            <person name="Haridas S."/>
            <person name="Albert R."/>
            <person name="Binder M."/>
            <person name="Bloem J."/>
            <person name="Labutti K."/>
            <person name="Salamov A."/>
            <person name="Andreopoulos B."/>
            <person name="Baker S.E."/>
            <person name="Barry K."/>
            <person name="Bills G."/>
            <person name="Bluhm B.H."/>
            <person name="Cannon C."/>
            <person name="Castanera R."/>
            <person name="Culley D.E."/>
            <person name="Daum C."/>
            <person name="Ezra D."/>
            <person name="Gonzalez J.B."/>
            <person name="Henrissat B."/>
            <person name="Kuo A."/>
            <person name="Liang C."/>
            <person name="Lipzen A."/>
            <person name="Lutzoni F."/>
            <person name="Magnuson J."/>
            <person name="Mondo S."/>
            <person name="Nolan M."/>
            <person name="Ohm R."/>
            <person name="Pangilinan J."/>
            <person name="Park H.-J."/>
            <person name="Ramirez L."/>
            <person name="Alfaro M."/>
            <person name="Sun H."/>
            <person name="Tritt A."/>
            <person name="Yoshinaga Y."/>
            <person name="Zwiers L.-H."/>
            <person name="Turgeon B.G."/>
            <person name="Goodwin S.B."/>
            <person name="Spatafora J.W."/>
            <person name="Crous P.W."/>
            <person name="Grigoriev I.V."/>
        </authorList>
    </citation>
    <scope>NUCLEOTIDE SEQUENCE</scope>
    <source>
        <strain evidence="3">IPT5</strain>
    </source>
</reference>
<dbReference type="PANTHER" id="PTHR42085:SF1">
    <property type="entry name" value="F-BOX DOMAIN-CONTAINING PROTEIN"/>
    <property type="match status" value="1"/>
</dbReference>
<dbReference type="InterPro" id="IPR038883">
    <property type="entry name" value="AN11006-like"/>
</dbReference>
<dbReference type="OrthoDB" id="3795901at2759"/>
<feature type="domain" description="F-box" evidence="2">
    <location>
        <begin position="78"/>
        <end position="192"/>
    </location>
</feature>